<dbReference type="Proteomes" id="UP001597118">
    <property type="component" value="Unassembled WGS sequence"/>
</dbReference>
<keyword evidence="3" id="KW-1185">Reference proteome</keyword>
<feature type="signal peptide" evidence="1">
    <location>
        <begin position="1"/>
        <end position="20"/>
    </location>
</feature>
<evidence type="ECO:0000256" key="1">
    <source>
        <dbReference type="SAM" id="SignalP"/>
    </source>
</evidence>
<evidence type="ECO:0008006" key="4">
    <source>
        <dbReference type="Google" id="ProtNLM"/>
    </source>
</evidence>
<sequence>MKRSFLVGGLLFMLSFTVIAQSKTVFLHKQETMDILGLNQVQQMKITTLTKQSFQDITKVKKDTELSESEKKSKISGIYKKRQQEYEATLTPEQLKKYNELKAAAKNQQ</sequence>
<gene>
    <name evidence="2" type="ORF">ACFSAH_14120</name>
</gene>
<proteinExistence type="predicted"/>
<dbReference type="EMBL" id="JBHUDG010000034">
    <property type="protein sequence ID" value="MFD1631014.1"/>
    <property type="molecule type" value="Genomic_DNA"/>
</dbReference>
<feature type="chain" id="PRO_5046165436" description="LTXXQ motif family protein" evidence="1">
    <location>
        <begin position="21"/>
        <end position="109"/>
    </location>
</feature>
<keyword evidence="1" id="KW-0732">Signal</keyword>
<reference evidence="3" key="1">
    <citation type="journal article" date="2019" name="Int. J. Syst. Evol. Microbiol.">
        <title>The Global Catalogue of Microorganisms (GCM) 10K type strain sequencing project: providing services to taxonomists for standard genome sequencing and annotation.</title>
        <authorList>
            <consortium name="The Broad Institute Genomics Platform"/>
            <consortium name="The Broad Institute Genome Sequencing Center for Infectious Disease"/>
            <person name="Wu L."/>
            <person name="Ma J."/>
        </authorList>
    </citation>
    <scope>NUCLEOTIDE SEQUENCE [LARGE SCALE GENOMIC DNA]</scope>
    <source>
        <strain evidence="3">CCUG 53762</strain>
    </source>
</reference>
<accession>A0ABW4IGA7</accession>
<evidence type="ECO:0000313" key="2">
    <source>
        <dbReference type="EMBL" id="MFD1631014.1"/>
    </source>
</evidence>
<organism evidence="2 3">
    <name type="scientific">Pseudopedobacter beijingensis</name>
    <dbReference type="NCBI Taxonomy" id="1207056"/>
    <lineage>
        <taxon>Bacteria</taxon>
        <taxon>Pseudomonadati</taxon>
        <taxon>Bacteroidota</taxon>
        <taxon>Sphingobacteriia</taxon>
        <taxon>Sphingobacteriales</taxon>
        <taxon>Sphingobacteriaceae</taxon>
        <taxon>Pseudopedobacter</taxon>
    </lineage>
</organism>
<name>A0ABW4IGA7_9SPHI</name>
<evidence type="ECO:0000313" key="3">
    <source>
        <dbReference type="Proteomes" id="UP001597118"/>
    </source>
</evidence>
<comment type="caution">
    <text evidence="2">The sequence shown here is derived from an EMBL/GenBank/DDBJ whole genome shotgun (WGS) entry which is preliminary data.</text>
</comment>
<protein>
    <recommendedName>
        <fullName evidence="4">LTXXQ motif family protein</fullName>
    </recommendedName>
</protein>
<dbReference type="RefSeq" id="WP_379663386.1">
    <property type="nucleotide sequence ID" value="NZ_JBHUDG010000034.1"/>
</dbReference>